<evidence type="ECO:0000313" key="2">
    <source>
        <dbReference type="EnsemblMetazoa" id="ADAC008219-PA"/>
    </source>
</evidence>
<reference evidence="1" key="3">
    <citation type="journal article" date="2013" name="Nucleic Acids Res.">
        <title>The genome of Anopheles darlingi, the main neotropical malaria vector.</title>
        <authorList>
            <person name="Marinotti O."/>
            <person name="Cerqueira G.C."/>
            <person name="de Almeida L.G."/>
            <person name="Ferro M.I."/>
            <person name="Loreto E.L."/>
            <person name="Zaha A."/>
            <person name="Teixeira S.M."/>
            <person name="Wespiser A.R."/>
            <person name="Almeida E Silva A."/>
            <person name="Schlindwein A.D."/>
            <person name="Pacheco A.C."/>
            <person name="Silva A.L."/>
            <person name="Graveley B.R."/>
            <person name="Walenz B.P."/>
            <person name="Lima Bde A."/>
            <person name="Ribeiro C.A."/>
            <person name="Nunes-Silva C.G."/>
            <person name="de Carvalho C.R."/>
            <person name="Soares C.M."/>
            <person name="de Menezes C.B."/>
            <person name="Matiolli C."/>
            <person name="Caffrey D."/>
            <person name="Araujo D.A."/>
            <person name="de Oliveira D.M."/>
            <person name="Golenbock D."/>
            <person name="Grisard E.C."/>
            <person name="Fantinatti-Garboggini F."/>
            <person name="de Carvalho F.M."/>
            <person name="Barcellos F.G."/>
            <person name="Prosdocimi F."/>
            <person name="May G."/>
            <person name="Azevedo Junior G.M."/>
            <person name="Guimaraes G.M."/>
            <person name="Goldman G.H."/>
            <person name="Padilha I.Q."/>
            <person name="Batista Jda S."/>
            <person name="Ferro J.A."/>
            <person name="Ribeiro J.M."/>
            <person name="Fietto J.L."/>
            <person name="Dabbas K.M."/>
            <person name="Cerdeira L."/>
            <person name="Agnez-Lima L.F."/>
            <person name="Brocchi M."/>
            <person name="de Carvalho M.O."/>
            <person name="Teixeira Mde M."/>
            <person name="Diniz Maia Mde M."/>
            <person name="Goldman M.H."/>
            <person name="Cruz Schneider M.P."/>
            <person name="Felipe M.S."/>
            <person name="Hungria M."/>
            <person name="Nicolas M.F."/>
            <person name="Pereira M."/>
            <person name="Montes M.A."/>
            <person name="Cantao M.E."/>
            <person name="Vincentz M."/>
            <person name="Rafael M.S."/>
            <person name="Silverman N."/>
            <person name="Stoco P.H."/>
            <person name="Souza R.C."/>
            <person name="Vicentini R."/>
            <person name="Gazzinelli R.T."/>
            <person name="Neves Rde O."/>
            <person name="Silva R."/>
            <person name="Astolfi-Filho S."/>
            <person name="Maciel T.E."/>
            <person name="Urmenyi T.P."/>
            <person name="Tadei W.P."/>
            <person name="Camargo E.P."/>
            <person name="de Vasconcelos A.T."/>
        </authorList>
    </citation>
    <scope>NUCLEOTIDE SEQUENCE</scope>
</reference>
<dbReference type="HOGENOM" id="CLU_2123108_0_0_1"/>
<dbReference type="Proteomes" id="UP000000673">
    <property type="component" value="Unassembled WGS sequence"/>
</dbReference>
<sequence length="114" mass="11924">MDVFDTTDFNPELILSSVLLDAGFDIVANIEELSDNMVTNDLMQQIGSSAVYAEAPAINAATSSNTSISSMHGVEDASQHFLHLANAAAAAAATTIFTITARDCINLLKTAAFG</sequence>
<evidence type="ECO:0000313" key="3">
    <source>
        <dbReference type="Proteomes" id="UP000000673"/>
    </source>
</evidence>
<dbReference type="EnsemblMetazoa" id="ADAC008219-RA">
    <property type="protein sequence ID" value="ADAC008219-PA"/>
    <property type="gene ID" value="ADAC008219"/>
</dbReference>
<reference evidence="2" key="4">
    <citation type="submission" date="2015-06" db="UniProtKB">
        <authorList>
            <consortium name="EnsemblMetazoa"/>
        </authorList>
    </citation>
    <scope>IDENTIFICATION</scope>
</reference>
<dbReference type="AlphaFoldDB" id="W5J9U2"/>
<dbReference type="VEuPathDB" id="VectorBase:ADAC008219"/>
<reference evidence="1 3" key="1">
    <citation type="journal article" date="2010" name="BMC Genomics">
        <title>Combination of measures distinguishes pre-miRNAs from other stem-loops in the genome of the newly sequenced Anopheles darlingi.</title>
        <authorList>
            <person name="Mendes N.D."/>
            <person name="Freitas A.T."/>
            <person name="Vasconcelos A.T."/>
            <person name="Sagot M.F."/>
        </authorList>
    </citation>
    <scope>NUCLEOTIDE SEQUENCE</scope>
</reference>
<protein>
    <submittedName>
        <fullName evidence="1 2">Uncharacterized protein</fullName>
    </submittedName>
</protein>
<keyword evidence="3" id="KW-1185">Reference proteome</keyword>
<reference evidence="1" key="2">
    <citation type="submission" date="2010-05" db="EMBL/GenBank/DDBJ databases">
        <authorList>
            <person name="Almeida L.G."/>
            <person name="Nicolas M.F."/>
            <person name="Souza R.C."/>
            <person name="Vasconcelos A.T.R."/>
        </authorList>
    </citation>
    <scope>NUCLEOTIDE SEQUENCE</scope>
</reference>
<proteinExistence type="predicted"/>
<dbReference type="EMBL" id="ADMH02001962">
    <property type="protein sequence ID" value="ETN60178.1"/>
    <property type="molecule type" value="Genomic_DNA"/>
</dbReference>
<organism evidence="1">
    <name type="scientific">Anopheles darlingi</name>
    <name type="common">Mosquito</name>
    <dbReference type="NCBI Taxonomy" id="43151"/>
    <lineage>
        <taxon>Eukaryota</taxon>
        <taxon>Metazoa</taxon>
        <taxon>Ecdysozoa</taxon>
        <taxon>Arthropoda</taxon>
        <taxon>Hexapoda</taxon>
        <taxon>Insecta</taxon>
        <taxon>Pterygota</taxon>
        <taxon>Neoptera</taxon>
        <taxon>Endopterygota</taxon>
        <taxon>Diptera</taxon>
        <taxon>Nematocera</taxon>
        <taxon>Culicoidea</taxon>
        <taxon>Culicidae</taxon>
        <taxon>Anophelinae</taxon>
        <taxon>Anopheles</taxon>
    </lineage>
</organism>
<name>W5J9U2_ANODA</name>
<gene>
    <name evidence="1" type="ORF">AND_008219</name>
</gene>
<accession>W5J9U2</accession>
<evidence type="ECO:0000313" key="1">
    <source>
        <dbReference type="EMBL" id="ETN60178.1"/>
    </source>
</evidence>